<dbReference type="Pfam" id="PF19573">
    <property type="entry name" value="DUF6089"/>
    <property type="match status" value="1"/>
</dbReference>
<proteinExistence type="predicted"/>
<feature type="chain" id="PRO_5003515249" description="DUF6089 domain-containing protein" evidence="1">
    <location>
        <begin position="22"/>
        <end position="272"/>
    </location>
</feature>
<organism evidence="3 4">
    <name type="scientific">Owenweeksia hongkongensis (strain DSM 17368 / CIP 108786 / JCM 12287 / NRRL B-23963 / UST20020801)</name>
    <dbReference type="NCBI Taxonomy" id="926562"/>
    <lineage>
        <taxon>Bacteria</taxon>
        <taxon>Pseudomonadati</taxon>
        <taxon>Bacteroidota</taxon>
        <taxon>Flavobacteriia</taxon>
        <taxon>Flavobacteriales</taxon>
        <taxon>Owenweeksiaceae</taxon>
        <taxon>Owenweeksia</taxon>
    </lineage>
</organism>
<evidence type="ECO:0000313" key="4">
    <source>
        <dbReference type="Proteomes" id="UP000005631"/>
    </source>
</evidence>
<keyword evidence="1" id="KW-0732">Signal</keyword>
<feature type="domain" description="DUF6089" evidence="2">
    <location>
        <begin position="7"/>
        <end position="136"/>
    </location>
</feature>
<dbReference type="eggNOG" id="COG3637">
    <property type="taxonomic scope" value="Bacteria"/>
</dbReference>
<dbReference type="OrthoDB" id="654178at2"/>
<evidence type="ECO:0000313" key="3">
    <source>
        <dbReference type="EMBL" id="AEV33735.1"/>
    </source>
</evidence>
<dbReference type="KEGG" id="oho:Oweho_2773"/>
<reference evidence="3 4" key="1">
    <citation type="journal article" date="2012" name="Stand. Genomic Sci.">
        <title>Genome sequence of the orange-pigmented seawater bacterium Owenweeksia hongkongensis type strain (UST20020801(T)).</title>
        <authorList>
            <person name="Riedel T."/>
            <person name="Held B."/>
            <person name="Nolan M."/>
            <person name="Lucas S."/>
            <person name="Lapidus A."/>
            <person name="Tice H."/>
            <person name="Del Rio T.G."/>
            <person name="Cheng J.F."/>
            <person name="Han C."/>
            <person name="Tapia R."/>
            <person name="Goodwin L.A."/>
            <person name="Pitluck S."/>
            <person name="Liolios K."/>
            <person name="Mavromatis K."/>
            <person name="Pagani I."/>
            <person name="Ivanova N."/>
            <person name="Mikhailova N."/>
            <person name="Pati A."/>
            <person name="Chen A."/>
            <person name="Palaniappan K."/>
            <person name="Rohde M."/>
            <person name="Tindall B.J."/>
            <person name="Detter J.C."/>
            <person name="Goker M."/>
            <person name="Woyke T."/>
            <person name="Bristow J."/>
            <person name="Eisen J.A."/>
            <person name="Markowitz V."/>
            <person name="Hugenholtz P."/>
            <person name="Klenk H.P."/>
            <person name="Kyrpides N.C."/>
        </authorList>
    </citation>
    <scope>NUCLEOTIDE SEQUENCE</scope>
    <source>
        <strain evidence="4">DSM 17368 / JCM 12287 / NRRL B-23963</strain>
    </source>
</reference>
<dbReference type="InterPro" id="IPR045743">
    <property type="entry name" value="DUF6089"/>
</dbReference>
<protein>
    <recommendedName>
        <fullName evidence="2">DUF6089 domain-containing protein</fullName>
    </recommendedName>
</protein>
<dbReference type="Gene3D" id="2.40.160.20">
    <property type="match status" value="1"/>
</dbReference>
<gene>
    <name evidence="3" type="ordered locus">Oweho_2773</name>
</gene>
<dbReference type="RefSeq" id="WP_014203084.1">
    <property type="nucleotide sequence ID" value="NC_016599.1"/>
</dbReference>
<accession>G8R069</accession>
<evidence type="ECO:0000259" key="2">
    <source>
        <dbReference type="Pfam" id="PF19573"/>
    </source>
</evidence>
<dbReference type="Proteomes" id="UP000005631">
    <property type="component" value="Chromosome"/>
</dbReference>
<name>G8R069_OWEHD</name>
<dbReference type="HOGENOM" id="CLU_071588_0_0_10"/>
<evidence type="ECO:0000256" key="1">
    <source>
        <dbReference type="SAM" id="SignalP"/>
    </source>
</evidence>
<feature type="signal peptide" evidence="1">
    <location>
        <begin position="1"/>
        <end position="21"/>
    </location>
</feature>
<dbReference type="AlphaFoldDB" id="G8R069"/>
<dbReference type="STRING" id="926562.Oweho_2773"/>
<dbReference type="EMBL" id="CP003156">
    <property type="protein sequence ID" value="AEV33735.1"/>
    <property type="molecule type" value="Genomic_DNA"/>
</dbReference>
<dbReference type="PATRIC" id="fig|926562.3.peg.2790"/>
<keyword evidence="4" id="KW-1185">Reference proteome</keyword>
<sequence length="272" mass="30889">MNSKGFILKILAVFFSLSLKAQYSEVGVFGGGTNFIGDVGDYGFHLPKDFSAGIFYRYNFNRHWAIRVQGTYGRIRNADSLSDFADRLNRNLSFESEIWEGYAALEFNFLEFEPGTKRNHTPYVMGGFGMFSFNPITEYQGEMYELRELGTEGQNSRATNKGFYAEASSFFIFGMGYKWAIGDFTSIGFEATFRSTNTDYLDDVSGKYADPDAIELAHGEVAAALSDRSLSQNNTENNYRGNPDTDDWYIFTGITIQFKFGELYEKCTNFIR</sequence>